<reference evidence="4 5" key="1">
    <citation type="submission" date="2018-09" db="EMBL/GenBank/DDBJ databases">
        <title>Streptomyces sp. nov. DS1-2, an endophytic actinomycete isolated from roots of Dendrobium scabrilingue.</title>
        <authorList>
            <person name="Kuncharoen N."/>
            <person name="Kudo T."/>
            <person name="Ohkuma M."/>
            <person name="Yuki M."/>
            <person name="Tanasupawat S."/>
        </authorList>
    </citation>
    <scope>NUCLEOTIDE SEQUENCE [LARGE SCALE GENOMIC DNA]</scope>
    <source>
        <strain evidence="2 5">AZ1-7</strain>
        <strain evidence="3 4">DS1-2</strain>
    </source>
</reference>
<dbReference type="Proteomes" id="UP000268652">
    <property type="component" value="Unassembled WGS sequence"/>
</dbReference>
<keyword evidence="4" id="KW-1185">Reference proteome</keyword>
<evidence type="ECO:0000313" key="4">
    <source>
        <dbReference type="Proteomes" id="UP000268652"/>
    </source>
</evidence>
<organism evidence="2 5">
    <name type="scientific">Streptomyces radicis</name>
    <dbReference type="NCBI Taxonomy" id="1750517"/>
    <lineage>
        <taxon>Bacteria</taxon>
        <taxon>Bacillati</taxon>
        <taxon>Actinomycetota</taxon>
        <taxon>Actinomycetes</taxon>
        <taxon>Kitasatosporales</taxon>
        <taxon>Streptomycetaceae</taxon>
        <taxon>Streptomyces</taxon>
    </lineage>
</organism>
<evidence type="ECO:0000313" key="5">
    <source>
        <dbReference type="Proteomes" id="UP000275024"/>
    </source>
</evidence>
<dbReference type="EMBL" id="RBDY01000021">
    <property type="protein sequence ID" value="RKN17750.1"/>
    <property type="molecule type" value="Genomic_DNA"/>
</dbReference>
<feature type="domain" description="N,N-dimethylformamidase beta subunit-like C-terminal" evidence="1">
    <location>
        <begin position="288"/>
        <end position="717"/>
    </location>
</feature>
<proteinExistence type="predicted"/>
<dbReference type="Pfam" id="PF20254">
    <property type="entry name" value="DMFA2_C"/>
    <property type="match status" value="1"/>
</dbReference>
<comment type="caution">
    <text evidence="2">The sequence shown here is derived from an EMBL/GenBank/DDBJ whole genome shotgun (WGS) entry which is preliminary data.</text>
</comment>
<dbReference type="Proteomes" id="UP000275024">
    <property type="component" value="Unassembled WGS sequence"/>
</dbReference>
<evidence type="ECO:0000313" key="2">
    <source>
        <dbReference type="EMBL" id="RKN05943.1"/>
    </source>
</evidence>
<evidence type="ECO:0000259" key="1">
    <source>
        <dbReference type="Pfam" id="PF20254"/>
    </source>
</evidence>
<evidence type="ECO:0000313" key="3">
    <source>
        <dbReference type="EMBL" id="RKN17750.1"/>
    </source>
</evidence>
<accession>A0A3A9W0G7</accession>
<protein>
    <recommendedName>
        <fullName evidence="1">N,N-dimethylformamidase beta subunit-like C-terminal domain-containing protein</fullName>
    </recommendedName>
</protein>
<dbReference type="AlphaFoldDB" id="A0A3A9W0G7"/>
<dbReference type="EMBL" id="RBDX01000023">
    <property type="protein sequence ID" value="RKN05943.1"/>
    <property type="molecule type" value="Genomic_DNA"/>
</dbReference>
<dbReference type="InterPro" id="IPR046540">
    <property type="entry name" value="DMFA2_C"/>
</dbReference>
<sequence length="745" mass="78323">MGYTDRISYRPGDTVALHVSTSAAHWRGELVRLSALEIPSAGVRRRTEDVPGAEPVAARGIDQRTATGSYARFDGVPPLGKGGLLVALALMPTTPGDPAFGPQVALAHAADGTGWWVGLAPDGRACVGVCTTAGPVSLAVGEPLAAGRWVEVRATIPGRPGERLTIEVTPAGTVASNRFVGPPGDTATAAAVIGARVVPARGPLLWGCRSLGAGGRPEMSFDGRLENPVIVADASATGSRRELAAHPAAVAAWDLGADIGPAGVAATSRVTDASGRGHHGVTAHHPHRAVTASGWDGTVTDARFAPHAYAAIHFHRDDLTDCGWASQGGIALPPDLRSGVYAVRLTAADGTEDLVPVFVGPPEGSATAPLLLVMPTSSYLAYANDHVGVDSPRTQVWSQMVPTLDDFELFRDARRELGLSLYEVHGDGSPVFYSSWRRPILTMRERVYDHNAPVWQFTGDMQIVDWLDRTGRAFDVATDVDVHREGAALLSRYAAVMTGSHPEYASGPMLDAYEGYASTGGRLLSMGGNGMYWVTAFDPCDEQVIEIRRWGGTQAWCADPGEYHLSFTGEPGGIWRFRGRAPQKTFGVGFVAAGNPGASAGYRRATDDPRVAWVFDGVLNARGERDFGRHGVSGGAAGLEIDSASAQLGTSPDAVVLATSFGHSDDMLEARENFNMTSRILGGGRNPRVRSDLVLVPRAGGGAVFATGSIAFAGALHDADGETPVGRLLGNVIDRFLSNTPVLDE</sequence>
<name>A0A3A9W0G7_9ACTN</name>
<gene>
    <name evidence="3" type="ORF">D7318_23165</name>
    <name evidence="2" type="ORF">D7319_23545</name>
</gene>